<reference evidence="3" key="2">
    <citation type="submission" date="2023-11" db="UniProtKB">
        <authorList>
            <consortium name="WormBaseParasite"/>
        </authorList>
    </citation>
    <scope>IDENTIFICATION</scope>
</reference>
<sequence>MGCSVCKFVPPNPGDSRKFISNKNNNIWITPVTHTILGVPESPSSNFNFHHQAFSQNKSGKSVLLRSLTEANLQLQPYRREENTSNQRLDNISAPGVDRNLHKSFSTDLSTPLPEPAFATSTVIEKPKKTEVEWRPISDVAGSSRPIRNNNHSCIPTFCSLKSGPIVEAQMFVSRDEKGVARLVNKHVIHHPNSSKSSVEGEICIEITHKTPINAISTGKGASIAEGMPIYSSCLPNPQILDQLPKKYETPKNELIQVRDDIKPRRSKPKCSWRCAKLSPHSLRPSKCGHSKPCTKRQCCLMTPCCRSSAVDDKPCCKKKEKKTSSPKAKKFALFKRSPQNKSPYSYGQLPNVDNLRNKCHCEDGELIEYLKQLENIVLTRQKNPNHISLSSTVELLSVKRPPTSSSSPPPQSTTPPRREITNYDSTDNIQQQEQRHNASNLQVENRETDLTLNNQLIHPKTSSVGEKSNSSDYLDEENSSQCNVCDEQLNENLQLEQTNTIQQTKLNYPQNDQNPDSIPRKGYIPQNSCNRYTHRRPNDYLYPHHLHNHPHQHHHHHRHCYHNHNHHQQLHRHNHTFHTPFTSTNLNLPVIDQKQKIIKTMKEKLQTNKGSTSLNLPRLHKS</sequence>
<feature type="compositionally biased region" description="Polar residues" evidence="1">
    <location>
        <begin position="451"/>
        <end position="473"/>
    </location>
</feature>
<name>A0AA85KJG0_TRIRE</name>
<protein>
    <submittedName>
        <fullName evidence="3">Uncharacterized protein</fullName>
    </submittedName>
</protein>
<evidence type="ECO:0000256" key="1">
    <source>
        <dbReference type="SAM" id="MobiDB-lite"/>
    </source>
</evidence>
<evidence type="ECO:0000313" key="2">
    <source>
        <dbReference type="Proteomes" id="UP000050795"/>
    </source>
</evidence>
<keyword evidence="2" id="KW-1185">Reference proteome</keyword>
<reference evidence="2" key="1">
    <citation type="submission" date="2022-06" db="EMBL/GenBank/DDBJ databases">
        <authorList>
            <person name="Berger JAMES D."/>
            <person name="Berger JAMES D."/>
        </authorList>
    </citation>
    <scope>NUCLEOTIDE SEQUENCE [LARGE SCALE GENOMIC DNA]</scope>
</reference>
<dbReference type="Proteomes" id="UP000050795">
    <property type="component" value="Unassembled WGS sequence"/>
</dbReference>
<proteinExistence type="predicted"/>
<dbReference type="AlphaFoldDB" id="A0AA85KJG0"/>
<evidence type="ECO:0000313" key="3">
    <source>
        <dbReference type="WBParaSite" id="TREG1_86220.1"/>
    </source>
</evidence>
<feature type="region of interest" description="Disordered" evidence="1">
    <location>
        <begin position="399"/>
        <end position="480"/>
    </location>
</feature>
<accession>A0AA85KJG0</accession>
<dbReference type="WBParaSite" id="TREG1_86220.1">
    <property type="protein sequence ID" value="TREG1_86220.1"/>
    <property type="gene ID" value="TREG1_86220"/>
</dbReference>
<feature type="compositionally biased region" description="Polar residues" evidence="1">
    <location>
        <begin position="423"/>
        <end position="444"/>
    </location>
</feature>
<organism evidence="2 3">
    <name type="scientific">Trichobilharzia regenti</name>
    <name type="common">Nasal bird schistosome</name>
    <dbReference type="NCBI Taxonomy" id="157069"/>
    <lineage>
        <taxon>Eukaryota</taxon>
        <taxon>Metazoa</taxon>
        <taxon>Spiralia</taxon>
        <taxon>Lophotrochozoa</taxon>
        <taxon>Platyhelminthes</taxon>
        <taxon>Trematoda</taxon>
        <taxon>Digenea</taxon>
        <taxon>Strigeidida</taxon>
        <taxon>Schistosomatoidea</taxon>
        <taxon>Schistosomatidae</taxon>
        <taxon>Trichobilharzia</taxon>
    </lineage>
</organism>